<organism evidence="4 5">
    <name type="scientific">Psilocybe cf. subviscida</name>
    <dbReference type="NCBI Taxonomy" id="2480587"/>
    <lineage>
        <taxon>Eukaryota</taxon>
        <taxon>Fungi</taxon>
        <taxon>Dikarya</taxon>
        <taxon>Basidiomycota</taxon>
        <taxon>Agaricomycotina</taxon>
        <taxon>Agaricomycetes</taxon>
        <taxon>Agaricomycetidae</taxon>
        <taxon>Agaricales</taxon>
        <taxon>Agaricineae</taxon>
        <taxon>Strophariaceae</taxon>
        <taxon>Psilocybe</taxon>
    </lineage>
</organism>
<evidence type="ECO:0000313" key="4">
    <source>
        <dbReference type="EMBL" id="KAF5322842.1"/>
    </source>
</evidence>
<protein>
    <recommendedName>
        <fullName evidence="3">DUF6534 domain-containing protein</fullName>
    </recommendedName>
</protein>
<comment type="caution">
    <text evidence="4">The sequence shown here is derived from an EMBL/GenBank/DDBJ whole genome shotgun (WGS) entry which is preliminary data.</text>
</comment>
<evidence type="ECO:0000256" key="1">
    <source>
        <dbReference type="SAM" id="MobiDB-lite"/>
    </source>
</evidence>
<dbReference type="PANTHER" id="PTHR40465:SF1">
    <property type="entry name" value="DUF6534 DOMAIN-CONTAINING PROTEIN"/>
    <property type="match status" value="1"/>
</dbReference>
<dbReference type="Pfam" id="PF20152">
    <property type="entry name" value="DUF6534"/>
    <property type="match status" value="1"/>
</dbReference>
<keyword evidence="5" id="KW-1185">Reference proteome</keyword>
<feature type="transmembrane region" description="Helical" evidence="2">
    <location>
        <begin position="20"/>
        <end position="43"/>
    </location>
</feature>
<keyword evidence="2" id="KW-0472">Membrane</keyword>
<keyword evidence="2" id="KW-0812">Transmembrane</keyword>
<dbReference type="PANTHER" id="PTHR40465">
    <property type="entry name" value="CHROMOSOME 1, WHOLE GENOME SHOTGUN SEQUENCE"/>
    <property type="match status" value="1"/>
</dbReference>
<feature type="transmembrane region" description="Helical" evidence="2">
    <location>
        <begin position="127"/>
        <end position="148"/>
    </location>
</feature>
<feature type="transmembrane region" description="Helical" evidence="2">
    <location>
        <begin position="55"/>
        <end position="76"/>
    </location>
</feature>
<accession>A0A8H5F430</accession>
<feature type="domain" description="DUF6534" evidence="3">
    <location>
        <begin position="175"/>
        <end position="255"/>
    </location>
</feature>
<dbReference type="InterPro" id="IPR045339">
    <property type="entry name" value="DUF6534"/>
</dbReference>
<evidence type="ECO:0000256" key="2">
    <source>
        <dbReference type="SAM" id="Phobius"/>
    </source>
</evidence>
<feature type="compositionally biased region" description="Basic and acidic residues" evidence="1">
    <location>
        <begin position="306"/>
        <end position="324"/>
    </location>
</feature>
<evidence type="ECO:0000313" key="5">
    <source>
        <dbReference type="Proteomes" id="UP000567179"/>
    </source>
</evidence>
<dbReference type="AlphaFoldDB" id="A0A8H5F430"/>
<feature type="transmembrane region" description="Helical" evidence="2">
    <location>
        <begin position="88"/>
        <end position="115"/>
    </location>
</feature>
<feature type="region of interest" description="Disordered" evidence="1">
    <location>
        <begin position="300"/>
        <end position="339"/>
    </location>
</feature>
<sequence length="339" mass="37290">MSLPPVPNMPVPNIGDFTGPMLLGHLFNWALLGALGVQLYIYTTSFPKDRWTIKALVYLVFLLDLLQTAATTHYAWYVLASGWGNPYVLVYTTWTLATIPPLASAVALAVQLFFAWRIFVLELPKKFAFILALIVSSGLSAFAISLWLAVISYSPNDVRYAFRLAKGVTAWLSLSVGCDVLITGTLVTQRKGQGFGTYNGVLHRAMRMSLETGALTAAVVCSQLGLYLHSSTTACGMIIGKLYSNSLLATLNARGNFRPRDATEQHSEVHVWRATAPIEVSMDTATVTASEQRANKDIELGSFESKPGRRHLDSKIEFSRHTDTMDTSSLSKSDTRSKW</sequence>
<evidence type="ECO:0000259" key="3">
    <source>
        <dbReference type="Pfam" id="PF20152"/>
    </source>
</evidence>
<reference evidence="4 5" key="1">
    <citation type="journal article" date="2020" name="ISME J.">
        <title>Uncovering the hidden diversity of litter-decomposition mechanisms in mushroom-forming fungi.</title>
        <authorList>
            <person name="Floudas D."/>
            <person name="Bentzer J."/>
            <person name="Ahren D."/>
            <person name="Johansson T."/>
            <person name="Persson P."/>
            <person name="Tunlid A."/>
        </authorList>
    </citation>
    <scope>NUCLEOTIDE SEQUENCE [LARGE SCALE GENOMIC DNA]</scope>
    <source>
        <strain evidence="4 5">CBS 101986</strain>
    </source>
</reference>
<gene>
    <name evidence="4" type="ORF">D9619_000377</name>
</gene>
<dbReference type="OrthoDB" id="3262409at2759"/>
<keyword evidence="2" id="KW-1133">Transmembrane helix</keyword>
<proteinExistence type="predicted"/>
<name>A0A8H5F430_9AGAR</name>
<feature type="transmembrane region" description="Helical" evidence="2">
    <location>
        <begin position="168"/>
        <end position="187"/>
    </location>
</feature>
<dbReference type="EMBL" id="JAACJJ010000028">
    <property type="protein sequence ID" value="KAF5322842.1"/>
    <property type="molecule type" value="Genomic_DNA"/>
</dbReference>
<dbReference type="Proteomes" id="UP000567179">
    <property type="component" value="Unassembled WGS sequence"/>
</dbReference>